<dbReference type="EMBL" id="JYDI01000064">
    <property type="protein sequence ID" value="KRY54788.1"/>
    <property type="molecule type" value="Genomic_DNA"/>
</dbReference>
<name>A0A0V1D001_TRIBR</name>
<reference evidence="1 2" key="1">
    <citation type="submission" date="2015-01" db="EMBL/GenBank/DDBJ databases">
        <title>Evolution of Trichinella species and genotypes.</title>
        <authorList>
            <person name="Korhonen P.K."/>
            <person name="Edoardo P."/>
            <person name="Giuseppe L.R."/>
            <person name="Gasser R.B."/>
        </authorList>
    </citation>
    <scope>NUCLEOTIDE SEQUENCE [LARGE SCALE GENOMIC DNA]</scope>
    <source>
        <strain evidence="1">ISS120</strain>
    </source>
</reference>
<dbReference type="Proteomes" id="UP000054653">
    <property type="component" value="Unassembled WGS sequence"/>
</dbReference>
<comment type="caution">
    <text evidence="1">The sequence shown here is derived from an EMBL/GenBank/DDBJ whole genome shotgun (WGS) entry which is preliminary data.</text>
</comment>
<gene>
    <name evidence="1" type="ORF">T03_6131</name>
</gene>
<accession>A0A0V1D001</accession>
<proteinExistence type="predicted"/>
<protein>
    <submittedName>
        <fullName evidence="1">Uncharacterized protein</fullName>
    </submittedName>
</protein>
<keyword evidence="2" id="KW-1185">Reference proteome</keyword>
<organism evidence="1 2">
    <name type="scientific">Trichinella britovi</name>
    <name type="common">Parasitic roundworm</name>
    <dbReference type="NCBI Taxonomy" id="45882"/>
    <lineage>
        <taxon>Eukaryota</taxon>
        <taxon>Metazoa</taxon>
        <taxon>Ecdysozoa</taxon>
        <taxon>Nematoda</taxon>
        <taxon>Enoplea</taxon>
        <taxon>Dorylaimia</taxon>
        <taxon>Trichinellida</taxon>
        <taxon>Trichinellidae</taxon>
        <taxon>Trichinella</taxon>
    </lineage>
</organism>
<evidence type="ECO:0000313" key="2">
    <source>
        <dbReference type="Proteomes" id="UP000054653"/>
    </source>
</evidence>
<dbReference type="AlphaFoldDB" id="A0A0V1D001"/>
<dbReference type="OrthoDB" id="5921692at2759"/>
<evidence type="ECO:0000313" key="1">
    <source>
        <dbReference type="EMBL" id="KRY54788.1"/>
    </source>
</evidence>
<sequence length="69" mass="8568">MSFRYYHYTCECRPRGYLVNQCLEQQSRSALSSFSQYRLQQHVNHKWRLNNMIQFECTKESMRNLLNNW</sequence>